<name>A0ABN4TZ87_9BURK</name>
<reference evidence="2 3" key="1">
    <citation type="submission" date="2016-10" db="EMBL/GenBank/DDBJ databases">
        <title>Complete genome sequences of three Cupriavidus strains isolated from various Malaysian environments.</title>
        <authorList>
            <person name="Abdullah A.A.-A."/>
            <person name="Shafie N.A.H."/>
            <person name="Lau N.S."/>
        </authorList>
    </citation>
    <scope>NUCLEOTIDE SEQUENCE [LARGE SCALE GENOMIC DNA]</scope>
    <source>
        <strain evidence="2 3">USMAA1020</strain>
    </source>
</reference>
<evidence type="ECO:0000313" key="3">
    <source>
        <dbReference type="Proteomes" id="UP000177515"/>
    </source>
</evidence>
<protein>
    <recommendedName>
        <fullName evidence="1">T6SS Phospholipase effector Tle1-like catalytic domain-containing protein</fullName>
    </recommendedName>
</protein>
<keyword evidence="3" id="KW-1185">Reference proteome</keyword>
<evidence type="ECO:0000259" key="1">
    <source>
        <dbReference type="Pfam" id="PF09994"/>
    </source>
</evidence>
<dbReference type="Proteomes" id="UP000177515">
    <property type="component" value="Chromosome 2"/>
</dbReference>
<dbReference type="Pfam" id="PF09994">
    <property type="entry name" value="T6SS_Tle1-like_cat"/>
    <property type="match status" value="1"/>
</dbReference>
<accession>A0ABN4TZ87</accession>
<dbReference type="PANTHER" id="PTHR33840">
    <property type="match status" value="1"/>
</dbReference>
<sequence>MSDRLSQKLRERLLAKQTPSVPKVTLSVFGFSRGAVEARAFCYWYRDTLQDGKFLGAIDTEIRFLGLFDSVASVGASASLHEQFALWMFSGHCSWAAEILLPLPALVTKTVHLMAAHENRMNFPLTRVVGGNVEEWLFPGVHSDVGGGYAPGNQGRSRGGHAALLSQIPLVHMYRAALVYGVPFVRLENMEERVRRDFEVDPGVFSAFNLYMQRLRADGVTDFRKVYLKHMRLYYRWRSRMLHTPQGSISQHAATAQDKQDLEESNENLQWDLRVMHSRADDNAHIYGNRNVLLSPAERAGASQMQVLYADNGIPLTPWEHWAKDIFAAPLENHQRPHWTEAVLFEHYVHDSLAGFYLAGAVTRYDKEQDFEDMCKAKAGGKRLNPFWQRLYEQNRHYADARIASLRNGAALPKDGDQYELDYPLMRDDDAPAMRVAVIRLVTNSRREGGGYFRQRWVYMPKAGDADNETRDMDPRQGEVHP</sequence>
<dbReference type="PANTHER" id="PTHR33840:SF1">
    <property type="entry name" value="TLE1 PHOSPHOLIPASE DOMAIN-CONTAINING PROTEIN"/>
    <property type="match status" value="1"/>
</dbReference>
<evidence type="ECO:0000313" key="2">
    <source>
        <dbReference type="EMBL" id="AOZ10039.1"/>
    </source>
</evidence>
<feature type="domain" description="T6SS Phospholipase effector Tle1-like catalytic" evidence="1">
    <location>
        <begin position="58"/>
        <end position="175"/>
    </location>
</feature>
<dbReference type="EMBL" id="CP017755">
    <property type="protein sequence ID" value="AOZ10039.1"/>
    <property type="molecule type" value="Genomic_DNA"/>
</dbReference>
<gene>
    <name evidence="2" type="ORF">BKK80_30735</name>
</gene>
<organism evidence="2 3">
    <name type="scientific">Cupriavidus malaysiensis</name>
    <dbReference type="NCBI Taxonomy" id="367825"/>
    <lineage>
        <taxon>Bacteria</taxon>
        <taxon>Pseudomonadati</taxon>
        <taxon>Pseudomonadota</taxon>
        <taxon>Betaproteobacteria</taxon>
        <taxon>Burkholderiales</taxon>
        <taxon>Burkholderiaceae</taxon>
        <taxon>Cupriavidus</taxon>
    </lineage>
</organism>
<dbReference type="InterPro" id="IPR018712">
    <property type="entry name" value="Tle1-like_cat"/>
</dbReference>
<proteinExistence type="predicted"/>